<evidence type="ECO:0000256" key="1">
    <source>
        <dbReference type="ARBA" id="ARBA00006407"/>
    </source>
</evidence>
<proteinExistence type="inferred from homology"/>
<reference evidence="4" key="1">
    <citation type="submission" date="2024-05" db="EMBL/GenBank/DDBJ databases">
        <authorList>
            <person name="Kim S."/>
            <person name="Heo J."/>
            <person name="Choi H."/>
            <person name="Choi Y."/>
            <person name="Kwon S.-W."/>
            <person name="Kim Y."/>
        </authorList>
    </citation>
    <scope>NUCLEOTIDE SEQUENCE</scope>
    <source>
        <strain evidence="4">KACC 23698</strain>
    </source>
</reference>
<evidence type="ECO:0000313" key="4">
    <source>
        <dbReference type="EMBL" id="XBO40542.1"/>
    </source>
</evidence>
<evidence type="ECO:0000256" key="2">
    <source>
        <dbReference type="ARBA" id="ARBA00006436"/>
    </source>
</evidence>
<dbReference type="EMBL" id="CP157484">
    <property type="protein sequence ID" value="XBO40542.1"/>
    <property type="molecule type" value="Genomic_DNA"/>
</dbReference>
<name>A0AAU7JK35_9HYPH</name>
<dbReference type="InterPro" id="IPR014569">
    <property type="entry name" value="Ubq_cyt-c_CBP3-rel"/>
</dbReference>
<dbReference type="PANTHER" id="PTHR12184:SF1">
    <property type="entry name" value="UBIQUINOL-CYTOCHROME-C REDUCTASE COMPLEX ASSEMBLY FACTOR 1"/>
    <property type="match status" value="1"/>
</dbReference>
<evidence type="ECO:0000259" key="3">
    <source>
        <dbReference type="Pfam" id="PF03981"/>
    </source>
</evidence>
<dbReference type="AlphaFoldDB" id="A0AAU7JK35"/>
<dbReference type="PANTHER" id="PTHR12184">
    <property type="entry name" value="UBIQUINOL-CYTOCHROME C REDUCTASE COMPLEX ASSEMBLY FACTOR 1 FAMILY MEMBER"/>
    <property type="match status" value="1"/>
</dbReference>
<protein>
    <submittedName>
        <fullName evidence="4">Ubiquinol-cytochrome C chaperone family protein</fullName>
    </submittedName>
</protein>
<dbReference type="InterPro" id="IPR021150">
    <property type="entry name" value="Ubiq_cyt_c_chap"/>
</dbReference>
<gene>
    <name evidence="4" type="ORF">ABEG18_07200</name>
</gene>
<accession>A0AAU7JK35</accession>
<feature type="domain" description="Ubiquinol-cytochrome c chaperone" evidence="3">
    <location>
        <begin position="35"/>
        <end position="169"/>
    </location>
</feature>
<dbReference type="PIRSF" id="PIRSF032079">
    <property type="entry name" value="UCP032079"/>
    <property type="match status" value="1"/>
</dbReference>
<sequence>MIFSLFKRRDANAELVGRLHEAVANAARAPAFYRDLHVPDTVEGRFDMMVLHAFLTLRRLKALPAPAEDLAQDLIDAVFKGFDHALRELGVGDVSVPKRMKTMAGAFFGRAKAYELALGGGEPLADAVLRNVYAHAPERRADADRLAAYVREAVGRFEAAGFDDIAAARLPFPDPDAFCAAASVTPTA</sequence>
<comment type="similarity">
    <text evidence="2">Belongs to the UPF0174 family.</text>
</comment>
<comment type="similarity">
    <text evidence="1">Belongs to the CBP3 family.</text>
</comment>
<organism evidence="4">
    <name type="scientific">Alsobacter sp. KACC 23698</name>
    <dbReference type="NCBI Taxonomy" id="3149229"/>
    <lineage>
        <taxon>Bacteria</taxon>
        <taxon>Pseudomonadati</taxon>
        <taxon>Pseudomonadota</taxon>
        <taxon>Alphaproteobacteria</taxon>
        <taxon>Hyphomicrobiales</taxon>
        <taxon>Alsobacteraceae</taxon>
        <taxon>Alsobacter</taxon>
    </lineage>
</organism>
<dbReference type="Pfam" id="PF03981">
    <property type="entry name" value="Ubiq_cyt_C_chap"/>
    <property type="match status" value="1"/>
</dbReference>
<dbReference type="RefSeq" id="WP_406857401.1">
    <property type="nucleotide sequence ID" value="NZ_CP157484.1"/>
</dbReference>
<dbReference type="InterPro" id="IPR007129">
    <property type="entry name" value="Ubiqinol_cyt_c_chaperone_CPB3"/>
</dbReference>